<reference evidence="1 2" key="1">
    <citation type="submission" date="2021-02" db="EMBL/GenBank/DDBJ databases">
        <title>Leptospira ainlahdjerensis sp. nov., Leptospira ainazelensis sp. nov., Leptospira abararensis sp. nov. and Leptospira chreensis sp. nov., four new species isolated from water sources in Algeria.</title>
        <authorList>
            <person name="Amara Korba A."/>
            <person name="Kainiu M."/>
            <person name="Vincent A.T."/>
            <person name="Mariet J.-F."/>
            <person name="Veyrier F.J."/>
            <person name="Goarant C."/>
            <person name="Picardeau M."/>
        </authorList>
    </citation>
    <scope>NUCLEOTIDE SEQUENCE [LARGE SCALE GENOMIC DNA]</scope>
    <source>
        <strain evidence="1 2">201903070</strain>
    </source>
</reference>
<protein>
    <recommendedName>
        <fullName evidence="3">TIGR04452 family lipoprotein</fullName>
    </recommendedName>
</protein>
<dbReference type="EMBL" id="JAFFPU010000051">
    <property type="protein sequence ID" value="MBM9578353.1"/>
    <property type="molecule type" value="Genomic_DNA"/>
</dbReference>
<organism evidence="1 2">
    <name type="scientific">Leptospira ainlahdjerensis</name>
    <dbReference type="NCBI Taxonomy" id="2810033"/>
    <lineage>
        <taxon>Bacteria</taxon>
        <taxon>Pseudomonadati</taxon>
        <taxon>Spirochaetota</taxon>
        <taxon>Spirochaetia</taxon>
        <taxon>Leptospirales</taxon>
        <taxon>Leptospiraceae</taxon>
        <taxon>Leptospira</taxon>
    </lineage>
</organism>
<keyword evidence="2" id="KW-1185">Reference proteome</keyword>
<name>A0ABS2UEH9_9LEPT</name>
<accession>A0ABS2UEH9</accession>
<dbReference type="Proteomes" id="UP000724686">
    <property type="component" value="Unassembled WGS sequence"/>
</dbReference>
<proteinExistence type="predicted"/>
<comment type="caution">
    <text evidence="1">The sequence shown here is derived from an EMBL/GenBank/DDBJ whole genome shotgun (WGS) entry which is preliminary data.</text>
</comment>
<evidence type="ECO:0000313" key="1">
    <source>
        <dbReference type="EMBL" id="MBM9578353.1"/>
    </source>
</evidence>
<sequence length="130" mass="14127">MNFGRMLFRFLVLFAIITSTQFFCSTYYQLQGTDTIATEEARLEIDTTAFFAVLAVPNSLKNSNSILILPSLTIAAGLPVPKVEDAISTSLYDKAEVKKCASSISSSIILSESIDSGFISASACKLKKLR</sequence>
<evidence type="ECO:0008006" key="3">
    <source>
        <dbReference type="Google" id="ProtNLM"/>
    </source>
</evidence>
<evidence type="ECO:0000313" key="2">
    <source>
        <dbReference type="Proteomes" id="UP000724686"/>
    </source>
</evidence>
<gene>
    <name evidence="1" type="ORF">JWG45_14460</name>
</gene>
<dbReference type="RefSeq" id="WP_205280390.1">
    <property type="nucleotide sequence ID" value="NZ_JAFFPU010000051.1"/>
</dbReference>